<keyword evidence="2" id="KW-1185">Reference proteome</keyword>
<dbReference type="Proteomes" id="UP000667802">
    <property type="component" value="Unassembled WGS sequence"/>
</dbReference>
<name>A0AAP5IEG7_9CYAN</name>
<dbReference type="Pfam" id="PF11209">
    <property type="entry name" value="LmeA"/>
    <property type="match status" value="1"/>
</dbReference>
<evidence type="ECO:0000313" key="1">
    <source>
        <dbReference type="EMBL" id="MDR9900190.1"/>
    </source>
</evidence>
<proteinExistence type="predicted"/>
<accession>A0AAP5IEG7</accession>
<gene>
    <name evidence="1" type="ORF">G7B40_037420</name>
</gene>
<dbReference type="AlphaFoldDB" id="A0AAP5IEG7"/>
<evidence type="ECO:0000313" key="2">
    <source>
        <dbReference type="Proteomes" id="UP000667802"/>
    </source>
</evidence>
<dbReference type="InterPro" id="IPR021373">
    <property type="entry name" value="DUF2993"/>
</dbReference>
<reference evidence="2" key="1">
    <citation type="journal article" date="2021" name="Science">
        <title>Hunting the eagle killer: A cyanobacterial neurotoxin causes vacuolar myelinopathy.</title>
        <authorList>
            <person name="Breinlinger S."/>
            <person name="Phillips T.J."/>
            <person name="Haram B.N."/>
            <person name="Mares J."/>
            <person name="Martinez Yerena J.A."/>
            <person name="Hrouzek P."/>
            <person name="Sobotka R."/>
            <person name="Henderson W.M."/>
            <person name="Schmieder P."/>
            <person name="Williams S.M."/>
            <person name="Lauderdale J.D."/>
            <person name="Wilde H.D."/>
            <person name="Gerrin W."/>
            <person name="Kust A."/>
            <person name="Washington J.W."/>
            <person name="Wagner C."/>
            <person name="Geier B."/>
            <person name="Liebeke M."/>
            <person name="Enke H."/>
            <person name="Niedermeyer T.H.J."/>
            <person name="Wilde S.B."/>
        </authorList>
    </citation>
    <scope>NUCLEOTIDE SEQUENCE [LARGE SCALE GENOMIC DNA]</scope>
    <source>
        <strain evidence="2">Thurmond2011</strain>
    </source>
</reference>
<protein>
    <submittedName>
        <fullName evidence="1">DUF2993 domain-containing protein</fullName>
    </submittedName>
</protein>
<organism evidence="1 2">
    <name type="scientific">Aetokthonos hydrillicola Thurmond2011</name>
    <dbReference type="NCBI Taxonomy" id="2712845"/>
    <lineage>
        <taxon>Bacteria</taxon>
        <taxon>Bacillati</taxon>
        <taxon>Cyanobacteriota</taxon>
        <taxon>Cyanophyceae</taxon>
        <taxon>Nostocales</taxon>
        <taxon>Hapalosiphonaceae</taxon>
        <taxon>Aetokthonos</taxon>
    </lineage>
</organism>
<comment type="caution">
    <text evidence="1">The sequence shown here is derived from an EMBL/GenBank/DDBJ whole genome shotgun (WGS) entry which is preliminary data.</text>
</comment>
<dbReference type="RefSeq" id="WP_208339458.1">
    <property type="nucleotide sequence ID" value="NZ_CAWQFN010000531.1"/>
</dbReference>
<sequence length="268" mass="30042">MEFFTILLSSILGLVSVVGVVIDRTAENAIRSQFAKVGKLEVRVDNSPSYQVLQGRVERVLIAGRSLQLKQQNVRIALFELETDPIELELSSLKHKRYKLKRPLQAGVRLVLTQEDLNKLLQSPQLIGTLRKLNINSVSSQNPRANSGYNFINPQVKFLANNRLFFQVGLQEGKSKPLLISVESGVSIVSGRYIQLVNPFIAVDGQKVPDQFVKVILNNFNKQLDLGNLEGDGIQARILKLEMKPKQIEIATFLRIEPSSRLLETRGS</sequence>
<dbReference type="EMBL" id="JAALHA020000031">
    <property type="protein sequence ID" value="MDR9900190.1"/>
    <property type="molecule type" value="Genomic_DNA"/>
</dbReference>